<organism evidence="3">
    <name type="scientific">Melampsora larici-populina (strain 98AG31 / pathotype 3-4-7)</name>
    <name type="common">Poplar leaf rust fungus</name>
    <dbReference type="NCBI Taxonomy" id="747676"/>
    <lineage>
        <taxon>Eukaryota</taxon>
        <taxon>Fungi</taxon>
        <taxon>Dikarya</taxon>
        <taxon>Basidiomycota</taxon>
        <taxon>Pucciniomycotina</taxon>
        <taxon>Pucciniomycetes</taxon>
        <taxon>Pucciniales</taxon>
        <taxon>Melampsoraceae</taxon>
        <taxon>Melampsora</taxon>
    </lineage>
</organism>
<dbReference type="EMBL" id="GL883109">
    <property type="protein sequence ID" value="EGG06273.1"/>
    <property type="molecule type" value="Genomic_DNA"/>
</dbReference>
<dbReference type="VEuPathDB" id="FungiDB:MELLADRAFT_87398"/>
<dbReference type="Proteomes" id="UP000001072">
    <property type="component" value="Unassembled WGS sequence"/>
</dbReference>
<dbReference type="HOGENOM" id="CLU_1069904_0_0_1"/>
<keyword evidence="3" id="KW-1185">Reference proteome</keyword>
<evidence type="ECO:0000313" key="2">
    <source>
        <dbReference type="EMBL" id="EGG06273.1"/>
    </source>
</evidence>
<feature type="region of interest" description="Disordered" evidence="1">
    <location>
        <begin position="89"/>
        <end position="217"/>
    </location>
</feature>
<dbReference type="InParanoid" id="F4RN62"/>
<accession>F4RN62</accession>
<proteinExistence type="predicted"/>
<dbReference type="OrthoDB" id="10566198at2759"/>
<dbReference type="GeneID" id="18934502"/>
<dbReference type="KEGG" id="mlr:MELLADRAFT_87398"/>
<name>F4RN62_MELLP</name>
<feature type="compositionally biased region" description="Acidic residues" evidence="1">
    <location>
        <begin position="99"/>
        <end position="116"/>
    </location>
</feature>
<gene>
    <name evidence="2" type="ORF">MELLADRAFT_87398</name>
</gene>
<reference evidence="3" key="1">
    <citation type="journal article" date="2011" name="Proc. Natl. Acad. Sci. U.S.A.">
        <title>Obligate biotrophy features unraveled by the genomic analysis of rust fungi.</title>
        <authorList>
            <person name="Duplessis S."/>
            <person name="Cuomo C.A."/>
            <person name="Lin Y.-C."/>
            <person name="Aerts A."/>
            <person name="Tisserant E."/>
            <person name="Veneault-Fourrey C."/>
            <person name="Joly D.L."/>
            <person name="Hacquard S."/>
            <person name="Amselem J."/>
            <person name="Cantarel B.L."/>
            <person name="Chiu R."/>
            <person name="Coutinho P.M."/>
            <person name="Feau N."/>
            <person name="Field M."/>
            <person name="Frey P."/>
            <person name="Gelhaye E."/>
            <person name="Goldberg J."/>
            <person name="Grabherr M.G."/>
            <person name="Kodira C.D."/>
            <person name="Kohler A."/>
            <person name="Kuees U."/>
            <person name="Lindquist E.A."/>
            <person name="Lucas S.M."/>
            <person name="Mago R."/>
            <person name="Mauceli E."/>
            <person name="Morin E."/>
            <person name="Murat C."/>
            <person name="Pangilinan J.L."/>
            <person name="Park R."/>
            <person name="Pearson M."/>
            <person name="Quesneville H."/>
            <person name="Rouhier N."/>
            <person name="Sakthikumar S."/>
            <person name="Salamov A.A."/>
            <person name="Schmutz J."/>
            <person name="Selles B."/>
            <person name="Shapiro H."/>
            <person name="Tanguay P."/>
            <person name="Tuskan G.A."/>
            <person name="Henrissat B."/>
            <person name="Van de Peer Y."/>
            <person name="Rouze P."/>
            <person name="Ellis J.G."/>
            <person name="Dodds P.N."/>
            <person name="Schein J.E."/>
            <person name="Zhong S."/>
            <person name="Hamelin R.C."/>
            <person name="Grigoriev I.V."/>
            <person name="Szabo L.J."/>
            <person name="Martin F."/>
        </authorList>
    </citation>
    <scope>NUCLEOTIDE SEQUENCE [LARGE SCALE GENOMIC DNA]</scope>
    <source>
        <strain evidence="3">98AG31 / pathotype 3-4-7</strain>
    </source>
</reference>
<dbReference type="AlphaFoldDB" id="F4RN62"/>
<feature type="compositionally biased region" description="Acidic residues" evidence="1">
    <location>
        <begin position="208"/>
        <end position="217"/>
    </location>
</feature>
<evidence type="ECO:0000313" key="3">
    <source>
        <dbReference type="Proteomes" id="UP000001072"/>
    </source>
</evidence>
<dbReference type="RefSeq" id="XP_007410511.1">
    <property type="nucleotide sequence ID" value="XM_007410449.1"/>
</dbReference>
<sequence length="260" mass="29048">MAIQALVLKKDNGRNYWKMFILSEAKRIVNQEASRRWRGHHYPPHVPAHAVKAKFVNMKASEKRHQQIRTRMDFLFQLIRHRLSVGRPETEVGGAEVCASEEAEVQSDEAKEDDAEPLGGSEGSDQGSKEDSVFAPAHGDLLDGDISDQSSASGEGGAYKRDSSSEDGSDSGDKLDYTTLSIDNSNLKESLESDQAGQAQQMDHPDSGNEDEDDWADLMEEATYVKRGHWMDQIKLRFHNQPFCEWSSVGEWGCVPCGWC</sequence>
<evidence type="ECO:0000256" key="1">
    <source>
        <dbReference type="SAM" id="MobiDB-lite"/>
    </source>
</evidence>
<protein>
    <submittedName>
        <fullName evidence="2">Uncharacterized protein</fullName>
    </submittedName>
</protein>
<feature type="compositionally biased region" description="Polar residues" evidence="1">
    <location>
        <begin position="178"/>
        <end position="201"/>
    </location>
</feature>